<comment type="catalytic activity">
    <reaction evidence="11">
        <text>Fe(II)-heme o + 2 A + H2O = Fe(II)-heme a + 2 AH2</text>
        <dbReference type="Rhea" id="RHEA:63388"/>
        <dbReference type="ChEBI" id="CHEBI:13193"/>
        <dbReference type="ChEBI" id="CHEBI:15377"/>
        <dbReference type="ChEBI" id="CHEBI:17499"/>
        <dbReference type="ChEBI" id="CHEBI:60530"/>
        <dbReference type="ChEBI" id="CHEBI:61715"/>
        <dbReference type="EC" id="1.17.99.9"/>
    </reaction>
    <physiologicalReaction direction="left-to-right" evidence="11">
        <dbReference type="Rhea" id="RHEA:63389"/>
    </physiologicalReaction>
</comment>
<dbReference type="GO" id="GO:0120547">
    <property type="term" value="F:heme A synthase activity"/>
    <property type="evidence" value="ECO:0007669"/>
    <property type="project" value="UniProtKB-EC"/>
</dbReference>
<evidence type="ECO:0000256" key="8">
    <source>
        <dbReference type="ARBA" id="ARBA00023133"/>
    </source>
</evidence>
<dbReference type="GO" id="GO:0005743">
    <property type="term" value="C:mitochondrial inner membrane"/>
    <property type="evidence" value="ECO:0007669"/>
    <property type="project" value="TreeGrafter"/>
</dbReference>
<evidence type="ECO:0000256" key="3">
    <source>
        <dbReference type="ARBA" id="ARBA00022692"/>
    </source>
</evidence>
<evidence type="ECO:0000313" key="13">
    <source>
        <dbReference type="EMBL" id="POM61430.1"/>
    </source>
</evidence>
<evidence type="ECO:0000256" key="5">
    <source>
        <dbReference type="ARBA" id="ARBA00022989"/>
    </source>
</evidence>
<keyword evidence="6" id="KW-0560">Oxidoreductase</keyword>
<evidence type="ECO:0000313" key="14">
    <source>
        <dbReference type="Proteomes" id="UP000237271"/>
    </source>
</evidence>
<keyword evidence="7" id="KW-0408">Iron</keyword>
<protein>
    <submittedName>
        <fullName evidence="13">Cytochrome oxidase assembly protein</fullName>
    </submittedName>
</protein>
<comment type="pathway">
    <text evidence="10">Porphyrin-containing compound metabolism; heme A biosynthesis; heme A from heme O: step 1/1.</text>
</comment>
<accession>A0A2P4X7A5</accession>
<keyword evidence="4" id="KW-0479">Metal-binding</keyword>
<dbReference type="GO" id="GO:0006784">
    <property type="term" value="P:heme A biosynthetic process"/>
    <property type="evidence" value="ECO:0007669"/>
    <property type="project" value="InterPro"/>
</dbReference>
<dbReference type="Proteomes" id="UP000237271">
    <property type="component" value="Unassembled WGS sequence"/>
</dbReference>
<dbReference type="EMBL" id="NCKW01016006">
    <property type="protein sequence ID" value="POM61430.1"/>
    <property type="molecule type" value="Genomic_DNA"/>
</dbReference>
<dbReference type="Pfam" id="PF02628">
    <property type="entry name" value="COX15-CtaA"/>
    <property type="match status" value="1"/>
</dbReference>
<evidence type="ECO:0000256" key="2">
    <source>
        <dbReference type="ARBA" id="ARBA00004141"/>
    </source>
</evidence>
<comment type="cofactor">
    <cofactor evidence="1">
        <name>heme b</name>
        <dbReference type="ChEBI" id="CHEBI:60344"/>
    </cofactor>
</comment>
<dbReference type="OrthoDB" id="1726137at2759"/>
<comment type="caution">
    <text evidence="13">The sequence shown here is derived from an EMBL/GenBank/DDBJ whole genome shotgun (WGS) entry which is preliminary data.</text>
</comment>
<keyword evidence="5 12" id="KW-1133">Transmembrane helix</keyword>
<organism evidence="13 14">
    <name type="scientific">Phytophthora palmivora</name>
    <dbReference type="NCBI Taxonomy" id="4796"/>
    <lineage>
        <taxon>Eukaryota</taxon>
        <taxon>Sar</taxon>
        <taxon>Stramenopiles</taxon>
        <taxon>Oomycota</taxon>
        <taxon>Peronosporomycetes</taxon>
        <taxon>Peronosporales</taxon>
        <taxon>Peronosporaceae</taxon>
        <taxon>Phytophthora</taxon>
    </lineage>
</organism>
<dbReference type="InterPro" id="IPR023754">
    <property type="entry name" value="HemeA_Synthase_type2"/>
</dbReference>
<dbReference type="InterPro" id="IPR003780">
    <property type="entry name" value="COX15/CtaA_fam"/>
</dbReference>
<reference evidence="13 14" key="1">
    <citation type="journal article" date="2017" name="Genome Biol. Evol.">
        <title>Phytophthora megakarya and P. palmivora, closely related causal agents of cacao black pod rot, underwent increases in genome sizes and gene numbers by different mechanisms.</title>
        <authorList>
            <person name="Ali S.S."/>
            <person name="Shao J."/>
            <person name="Lary D.J."/>
            <person name="Kronmiller B."/>
            <person name="Shen D."/>
            <person name="Strem M.D."/>
            <person name="Amoako-Attah I."/>
            <person name="Akrofi A.Y."/>
            <person name="Begoude B.A."/>
            <person name="Ten Hoopen G.M."/>
            <person name="Coulibaly K."/>
            <person name="Kebe B.I."/>
            <person name="Melnick R.L."/>
            <person name="Guiltinan M.J."/>
            <person name="Tyler B.M."/>
            <person name="Meinhardt L.W."/>
            <person name="Bailey B.A."/>
        </authorList>
    </citation>
    <scope>NUCLEOTIDE SEQUENCE [LARGE SCALE GENOMIC DNA]</scope>
    <source>
        <strain evidence="14">sbr112.9</strain>
    </source>
</reference>
<keyword evidence="9 12" id="KW-0472">Membrane</keyword>
<gene>
    <name evidence="13" type="ORF">PHPALM_29553</name>
</gene>
<dbReference type="AlphaFoldDB" id="A0A2P4X7A5"/>
<keyword evidence="14" id="KW-1185">Reference proteome</keyword>
<feature type="non-terminal residue" evidence="13">
    <location>
        <position position="1"/>
    </location>
</feature>
<evidence type="ECO:0000256" key="12">
    <source>
        <dbReference type="SAM" id="Phobius"/>
    </source>
</evidence>
<sequence length="252" mass="27137">TQMYVGREMVERNIKPAGKGRRDQKPMFEGATFFLPVHSALSLANFSLLIWTGLGIISPVSRAITVRGLVTPSVLKELGEVRKHFMALTGLVAGTIFAGSLLVAEIDGGREFQTFPKMGEHWIPHGLFEQKPLLRNLHDNVALVQLDHRLLALTTLAAYTAVFLKARKPNIWTNLPEDTKRAMTLAFAAAGGQVFMGATMLVNEVPTSLAMGHQGGATLVLGSSLWVLHSLRFARPGGLMGAAVAAAASKVT</sequence>
<evidence type="ECO:0000256" key="10">
    <source>
        <dbReference type="ARBA" id="ARBA00044501"/>
    </source>
</evidence>
<feature type="transmembrane region" description="Helical" evidence="12">
    <location>
        <begin position="85"/>
        <end position="104"/>
    </location>
</feature>
<keyword evidence="8" id="KW-0350">Heme biosynthesis</keyword>
<evidence type="ECO:0000256" key="1">
    <source>
        <dbReference type="ARBA" id="ARBA00001970"/>
    </source>
</evidence>
<name>A0A2P4X7A5_9STRA</name>
<evidence type="ECO:0000256" key="6">
    <source>
        <dbReference type="ARBA" id="ARBA00023002"/>
    </source>
</evidence>
<proteinExistence type="predicted"/>
<comment type="subcellular location">
    <subcellularLocation>
        <location evidence="2">Membrane</location>
        <topology evidence="2">Multi-pass membrane protein</topology>
    </subcellularLocation>
</comment>
<dbReference type="PANTHER" id="PTHR23289">
    <property type="entry name" value="CYTOCHROME C OXIDASE ASSEMBLY PROTEIN COX15"/>
    <property type="match status" value="1"/>
</dbReference>
<evidence type="ECO:0000256" key="9">
    <source>
        <dbReference type="ARBA" id="ARBA00023136"/>
    </source>
</evidence>
<dbReference type="GO" id="GO:0016653">
    <property type="term" value="F:oxidoreductase activity, acting on NAD(P)H, heme protein as acceptor"/>
    <property type="evidence" value="ECO:0007669"/>
    <property type="project" value="TreeGrafter"/>
</dbReference>
<dbReference type="PANTHER" id="PTHR23289:SF2">
    <property type="entry name" value="CYTOCHROME C OXIDASE ASSEMBLY PROTEIN COX15 HOMOLOG"/>
    <property type="match status" value="1"/>
</dbReference>
<dbReference type="GO" id="GO:0046872">
    <property type="term" value="F:metal ion binding"/>
    <property type="evidence" value="ECO:0007669"/>
    <property type="project" value="UniProtKB-KW"/>
</dbReference>
<keyword evidence="3 12" id="KW-0812">Transmembrane</keyword>
<evidence type="ECO:0000256" key="4">
    <source>
        <dbReference type="ARBA" id="ARBA00022723"/>
    </source>
</evidence>
<evidence type="ECO:0000256" key="7">
    <source>
        <dbReference type="ARBA" id="ARBA00023004"/>
    </source>
</evidence>
<evidence type="ECO:0000256" key="11">
    <source>
        <dbReference type="ARBA" id="ARBA00048044"/>
    </source>
</evidence>